<evidence type="ECO:0000313" key="1">
    <source>
        <dbReference type="EMBL" id="KAK3766426.1"/>
    </source>
</evidence>
<proteinExistence type="predicted"/>
<dbReference type="AlphaFoldDB" id="A0AAE1DDE5"/>
<organism evidence="1 2">
    <name type="scientific">Elysia crispata</name>
    <name type="common">lettuce slug</name>
    <dbReference type="NCBI Taxonomy" id="231223"/>
    <lineage>
        <taxon>Eukaryota</taxon>
        <taxon>Metazoa</taxon>
        <taxon>Spiralia</taxon>
        <taxon>Lophotrochozoa</taxon>
        <taxon>Mollusca</taxon>
        <taxon>Gastropoda</taxon>
        <taxon>Heterobranchia</taxon>
        <taxon>Euthyneura</taxon>
        <taxon>Panpulmonata</taxon>
        <taxon>Sacoglossa</taxon>
        <taxon>Placobranchoidea</taxon>
        <taxon>Plakobranchidae</taxon>
        <taxon>Elysia</taxon>
    </lineage>
</organism>
<sequence>MHEITVLLPNLHISTSGVRAPKFKFRHDDKNGYDPTLQLVCGSTTARLAFCTLSLKSLRSRFKGLLFPDET</sequence>
<protein>
    <submittedName>
        <fullName evidence="1">Uncharacterized protein</fullName>
    </submittedName>
</protein>
<evidence type="ECO:0000313" key="2">
    <source>
        <dbReference type="Proteomes" id="UP001283361"/>
    </source>
</evidence>
<keyword evidence="2" id="KW-1185">Reference proteome</keyword>
<dbReference type="Proteomes" id="UP001283361">
    <property type="component" value="Unassembled WGS sequence"/>
</dbReference>
<gene>
    <name evidence="1" type="ORF">RRG08_056100</name>
</gene>
<dbReference type="EMBL" id="JAWDGP010004234">
    <property type="protein sequence ID" value="KAK3766426.1"/>
    <property type="molecule type" value="Genomic_DNA"/>
</dbReference>
<reference evidence="1" key="1">
    <citation type="journal article" date="2023" name="G3 (Bethesda)">
        <title>A reference genome for the long-term kleptoplast-retaining sea slug Elysia crispata morphotype clarki.</title>
        <authorList>
            <person name="Eastman K.E."/>
            <person name="Pendleton A.L."/>
            <person name="Shaikh M.A."/>
            <person name="Suttiyut T."/>
            <person name="Ogas R."/>
            <person name="Tomko P."/>
            <person name="Gavelis G."/>
            <person name="Widhalm J.R."/>
            <person name="Wisecaver J.H."/>
        </authorList>
    </citation>
    <scope>NUCLEOTIDE SEQUENCE</scope>
    <source>
        <strain evidence="1">ECLA1</strain>
    </source>
</reference>
<comment type="caution">
    <text evidence="1">The sequence shown here is derived from an EMBL/GenBank/DDBJ whole genome shotgun (WGS) entry which is preliminary data.</text>
</comment>
<name>A0AAE1DDE5_9GAST</name>
<accession>A0AAE1DDE5</accession>